<keyword evidence="2" id="KW-0808">Transferase</keyword>
<dbReference type="PANTHER" id="PTHR44942">
    <property type="entry name" value="METHYLTRANSF_11 DOMAIN-CONTAINING PROTEIN"/>
    <property type="match status" value="1"/>
</dbReference>
<dbReference type="Gene3D" id="3.40.50.150">
    <property type="entry name" value="Vaccinia Virus protein VP39"/>
    <property type="match status" value="1"/>
</dbReference>
<dbReference type="CDD" id="cd02440">
    <property type="entry name" value="AdoMet_MTases"/>
    <property type="match status" value="1"/>
</dbReference>
<keyword evidence="2" id="KW-0489">Methyltransferase</keyword>
<proteinExistence type="predicted"/>
<evidence type="ECO:0000313" key="2">
    <source>
        <dbReference type="EMBL" id="PMD24966.1"/>
    </source>
</evidence>
<feature type="domain" description="Methyltransferase type 11" evidence="1">
    <location>
        <begin position="50"/>
        <end position="149"/>
    </location>
</feature>
<keyword evidence="3" id="KW-1185">Reference proteome</keyword>
<dbReference type="InterPro" id="IPR051052">
    <property type="entry name" value="Diverse_substrate_MTase"/>
</dbReference>
<protein>
    <submittedName>
        <fullName evidence="2">S-adenosyl-L-methionine-dependent methyltransferase</fullName>
    </submittedName>
</protein>
<organism evidence="2 3">
    <name type="scientific">Hyaloscypha hepaticicola</name>
    <dbReference type="NCBI Taxonomy" id="2082293"/>
    <lineage>
        <taxon>Eukaryota</taxon>
        <taxon>Fungi</taxon>
        <taxon>Dikarya</taxon>
        <taxon>Ascomycota</taxon>
        <taxon>Pezizomycotina</taxon>
        <taxon>Leotiomycetes</taxon>
        <taxon>Helotiales</taxon>
        <taxon>Hyaloscyphaceae</taxon>
        <taxon>Hyaloscypha</taxon>
    </lineage>
</organism>
<dbReference type="OrthoDB" id="10027013at2759"/>
<dbReference type="GO" id="GO:0032259">
    <property type="term" value="P:methylation"/>
    <property type="evidence" value="ECO:0007669"/>
    <property type="project" value="UniProtKB-KW"/>
</dbReference>
<dbReference type="AlphaFoldDB" id="A0A2J6QFC8"/>
<dbReference type="SUPFAM" id="SSF53335">
    <property type="entry name" value="S-adenosyl-L-methionine-dependent methyltransferases"/>
    <property type="match status" value="1"/>
</dbReference>
<dbReference type="InterPro" id="IPR013216">
    <property type="entry name" value="Methyltransf_11"/>
</dbReference>
<sequence length="305" mass="33413">MASVTDPTFRSYSAEEAKLYAASRLSYSHNIYNKILDHHTATGGEFDLLLDVGCGPGNATRDLALSFHRSIGADPGKQMIEAANALGGKTKSGKDIEFVVSTAEDISQIKDLKPSSVDLLTAAMAAHWFNMTKFWAEAAKVVKLGGTVALWTCASSFAHPSTPNYQKVQEVLLRFEREILAPYELPGNRVSMEMYDNLPLPWNVNPPVKDFPQLDYVKHDYDREGVLSNGVDFFGGGSFTTLDEESKGLSTASMVTRWRAANPELVGTDKDVVKVFIQALREVLGGQDWILRGSGTAILLFKKSA</sequence>
<gene>
    <name evidence="2" type="ORF">NA56DRAFT_642772</name>
</gene>
<name>A0A2J6QFC8_9HELO</name>
<dbReference type="Pfam" id="PF08241">
    <property type="entry name" value="Methyltransf_11"/>
    <property type="match status" value="1"/>
</dbReference>
<dbReference type="Proteomes" id="UP000235672">
    <property type="component" value="Unassembled WGS sequence"/>
</dbReference>
<accession>A0A2J6QFC8</accession>
<reference evidence="2 3" key="1">
    <citation type="submission" date="2016-05" db="EMBL/GenBank/DDBJ databases">
        <title>A degradative enzymes factory behind the ericoid mycorrhizal symbiosis.</title>
        <authorList>
            <consortium name="DOE Joint Genome Institute"/>
            <person name="Martino E."/>
            <person name="Morin E."/>
            <person name="Grelet G."/>
            <person name="Kuo A."/>
            <person name="Kohler A."/>
            <person name="Daghino S."/>
            <person name="Barry K."/>
            <person name="Choi C."/>
            <person name="Cichocki N."/>
            <person name="Clum A."/>
            <person name="Copeland A."/>
            <person name="Hainaut M."/>
            <person name="Haridas S."/>
            <person name="Labutti K."/>
            <person name="Lindquist E."/>
            <person name="Lipzen A."/>
            <person name="Khouja H.-R."/>
            <person name="Murat C."/>
            <person name="Ohm R."/>
            <person name="Olson A."/>
            <person name="Spatafora J."/>
            <person name="Veneault-Fourrey C."/>
            <person name="Henrissat B."/>
            <person name="Grigoriev I."/>
            <person name="Martin F."/>
            <person name="Perotto S."/>
        </authorList>
    </citation>
    <scope>NUCLEOTIDE SEQUENCE [LARGE SCALE GENOMIC DNA]</scope>
    <source>
        <strain evidence="2 3">UAMH 7357</strain>
    </source>
</reference>
<dbReference type="GO" id="GO:0008757">
    <property type="term" value="F:S-adenosylmethionine-dependent methyltransferase activity"/>
    <property type="evidence" value="ECO:0007669"/>
    <property type="project" value="InterPro"/>
</dbReference>
<evidence type="ECO:0000259" key="1">
    <source>
        <dbReference type="Pfam" id="PF08241"/>
    </source>
</evidence>
<dbReference type="STRING" id="1745343.A0A2J6QFC8"/>
<dbReference type="InterPro" id="IPR029063">
    <property type="entry name" value="SAM-dependent_MTases_sf"/>
</dbReference>
<dbReference type="PANTHER" id="PTHR44942:SF10">
    <property type="entry name" value="METHYLTRANSFERASE TYPE 11 DOMAIN-CONTAINING PROTEIN"/>
    <property type="match status" value="1"/>
</dbReference>
<evidence type="ECO:0000313" key="3">
    <source>
        <dbReference type="Proteomes" id="UP000235672"/>
    </source>
</evidence>
<dbReference type="EMBL" id="KZ613471">
    <property type="protein sequence ID" value="PMD24966.1"/>
    <property type="molecule type" value="Genomic_DNA"/>
</dbReference>